<organism evidence="5 6">
    <name type="scientific">Candidatus Daviesbacteria bacterium GW2011_GWA1_36_8</name>
    <dbReference type="NCBI Taxonomy" id="1618417"/>
    <lineage>
        <taxon>Bacteria</taxon>
        <taxon>Candidatus Daviesiibacteriota</taxon>
    </lineage>
</organism>
<dbReference type="GO" id="GO:0006729">
    <property type="term" value="P:tetrahydrobiopterin biosynthetic process"/>
    <property type="evidence" value="ECO:0007669"/>
    <property type="project" value="InterPro"/>
</dbReference>
<comment type="catalytic activity">
    <reaction evidence="1 4">
        <text>(4aS,6R)-4a-hydroxy-L-erythro-5,6,7,8-tetrahydrobiopterin = (6R)-L-erythro-6,7-dihydrobiopterin + H2O</text>
        <dbReference type="Rhea" id="RHEA:11920"/>
        <dbReference type="ChEBI" id="CHEBI:15377"/>
        <dbReference type="ChEBI" id="CHEBI:15642"/>
        <dbReference type="ChEBI" id="CHEBI:43120"/>
        <dbReference type="EC" id="4.2.1.96"/>
    </reaction>
</comment>
<evidence type="ECO:0000256" key="1">
    <source>
        <dbReference type="ARBA" id="ARBA00001554"/>
    </source>
</evidence>
<keyword evidence="3 4" id="KW-0456">Lyase</keyword>
<sequence>MEDLTKKKCVPCDTGEGKLEQNKVKEYLKAVHEWFLIGDTIVREYKFKDFKEAMSFINRVADLAEEEGHHPDIFVSYNKVKLTLMTHAAGGLTENDFIMAAKINNF</sequence>
<comment type="caution">
    <text evidence="5">The sequence shown here is derived from an EMBL/GenBank/DDBJ whole genome shotgun (WGS) entry which is preliminary data.</text>
</comment>
<dbReference type="HAMAP" id="MF_00434">
    <property type="entry name" value="Pterin_4_alpha"/>
    <property type="match status" value="1"/>
</dbReference>
<dbReference type="GO" id="GO:0008124">
    <property type="term" value="F:4-alpha-hydroxytetrahydrobiopterin dehydratase activity"/>
    <property type="evidence" value="ECO:0007669"/>
    <property type="project" value="UniProtKB-UniRule"/>
</dbReference>
<evidence type="ECO:0000313" key="6">
    <source>
        <dbReference type="Proteomes" id="UP000034448"/>
    </source>
</evidence>
<dbReference type="InterPro" id="IPR036428">
    <property type="entry name" value="PCD_sf"/>
</dbReference>
<dbReference type="InterPro" id="IPR001533">
    <property type="entry name" value="Pterin_deHydtase"/>
</dbReference>
<dbReference type="CDD" id="cd00488">
    <property type="entry name" value="PCD_DCoH"/>
    <property type="match status" value="1"/>
</dbReference>
<evidence type="ECO:0000256" key="2">
    <source>
        <dbReference type="ARBA" id="ARBA00006472"/>
    </source>
</evidence>
<comment type="similarity">
    <text evidence="2 4">Belongs to the pterin-4-alpha-carbinolamine dehydratase family.</text>
</comment>
<dbReference type="NCBIfam" id="NF002017">
    <property type="entry name" value="PRK00823.1-2"/>
    <property type="match status" value="1"/>
</dbReference>
<dbReference type="Pfam" id="PF01329">
    <property type="entry name" value="Pterin_4a"/>
    <property type="match status" value="1"/>
</dbReference>
<evidence type="ECO:0000256" key="4">
    <source>
        <dbReference type="HAMAP-Rule" id="MF_00434"/>
    </source>
</evidence>
<accession>A0A0G0FM77</accession>
<reference evidence="5 6" key="1">
    <citation type="journal article" date="2015" name="Nature">
        <title>rRNA introns, odd ribosomes, and small enigmatic genomes across a large radiation of phyla.</title>
        <authorList>
            <person name="Brown C.T."/>
            <person name="Hug L.A."/>
            <person name="Thomas B.C."/>
            <person name="Sharon I."/>
            <person name="Castelle C.J."/>
            <person name="Singh A."/>
            <person name="Wilkins M.J."/>
            <person name="Williams K.H."/>
            <person name="Banfield J.F."/>
        </authorList>
    </citation>
    <scope>NUCLEOTIDE SEQUENCE [LARGE SCALE GENOMIC DNA]</scope>
</reference>
<proteinExistence type="inferred from homology"/>
<evidence type="ECO:0000256" key="3">
    <source>
        <dbReference type="ARBA" id="ARBA00023239"/>
    </source>
</evidence>
<dbReference type="EMBL" id="LBSJ01000029">
    <property type="protein sequence ID" value="KKQ14795.1"/>
    <property type="molecule type" value="Genomic_DNA"/>
</dbReference>
<dbReference type="AlphaFoldDB" id="A0A0G0FM77"/>
<dbReference type="EC" id="4.2.1.96" evidence="4"/>
<dbReference type="PANTHER" id="PTHR12599">
    <property type="entry name" value="PTERIN-4-ALPHA-CARBINOLAMINE DEHYDRATASE"/>
    <property type="match status" value="1"/>
</dbReference>
<dbReference type="Proteomes" id="UP000034448">
    <property type="component" value="Unassembled WGS sequence"/>
</dbReference>
<dbReference type="PANTHER" id="PTHR12599:SF0">
    <property type="entry name" value="PTERIN-4-ALPHA-CARBINOLAMINE DEHYDRATASE"/>
    <property type="match status" value="1"/>
</dbReference>
<protein>
    <recommendedName>
        <fullName evidence="4">Putative pterin-4-alpha-carbinolamine dehydratase</fullName>
        <shortName evidence="4">PHS</shortName>
        <ecNumber evidence="4">4.2.1.96</ecNumber>
    </recommendedName>
    <alternativeName>
        <fullName evidence="4">4-alpha-hydroxy-tetrahydropterin dehydratase</fullName>
    </alternativeName>
    <alternativeName>
        <fullName evidence="4">Pterin carbinolamine dehydratase</fullName>
        <shortName evidence="4">PCD</shortName>
    </alternativeName>
</protein>
<dbReference type="SUPFAM" id="SSF55248">
    <property type="entry name" value="PCD-like"/>
    <property type="match status" value="1"/>
</dbReference>
<gene>
    <name evidence="5" type="ORF">US28_C0029G0020</name>
</gene>
<dbReference type="PATRIC" id="fig|1618417.4.peg.983"/>
<evidence type="ECO:0000313" key="5">
    <source>
        <dbReference type="EMBL" id="KKQ14795.1"/>
    </source>
</evidence>
<dbReference type="Gene3D" id="3.30.1360.20">
    <property type="entry name" value="Transcriptional coactivator/pterin dehydratase"/>
    <property type="match status" value="1"/>
</dbReference>
<name>A0A0G0FM77_9BACT</name>